<feature type="non-terminal residue" evidence="1">
    <location>
        <position position="1"/>
    </location>
</feature>
<comment type="caution">
    <text evidence="1">The sequence shown here is derived from an EMBL/GenBank/DDBJ whole genome shotgun (WGS) entry which is preliminary data.</text>
</comment>
<dbReference type="AlphaFoldDB" id="A0A9P6IGV7"/>
<accession>A0A9P6IGV7</accession>
<dbReference type="Proteomes" id="UP000749646">
    <property type="component" value="Unassembled WGS sequence"/>
</dbReference>
<evidence type="ECO:0000313" key="2">
    <source>
        <dbReference type="Proteomes" id="UP000749646"/>
    </source>
</evidence>
<name>A0A9P6IGV7_9FUNG</name>
<reference evidence="1" key="1">
    <citation type="journal article" date="2020" name="Fungal Divers.">
        <title>Resolving the Mortierellaceae phylogeny through synthesis of multi-gene phylogenetics and phylogenomics.</title>
        <authorList>
            <person name="Vandepol N."/>
            <person name="Liber J."/>
            <person name="Desiro A."/>
            <person name="Na H."/>
            <person name="Kennedy M."/>
            <person name="Barry K."/>
            <person name="Grigoriev I.V."/>
            <person name="Miller A.N."/>
            <person name="O'Donnell K."/>
            <person name="Stajich J.E."/>
            <person name="Bonito G."/>
        </authorList>
    </citation>
    <scope>NUCLEOTIDE SEQUENCE</scope>
    <source>
        <strain evidence="1">MES-2147</strain>
    </source>
</reference>
<protein>
    <submittedName>
        <fullName evidence="1">Uncharacterized protein</fullName>
    </submittedName>
</protein>
<evidence type="ECO:0000313" key="1">
    <source>
        <dbReference type="EMBL" id="KAF9919481.1"/>
    </source>
</evidence>
<keyword evidence="2" id="KW-1185">Reference proteome</keyword>
<feature type="non-terminal residue" evidence="1">
    <location>
        <position position="72"/>
    </location>
</feature>
<proteinExistence type="predicted"/>
<dbReference type="EMBL" id="JAAAHW010011514">
    <property type="protein sequence ID" value="KAF9919481.1"/>
    <property type="molecule type" value="Genomic_DNA"/>
</dbReference>
<sequence>SKELSTRMVELQDAMKTCEMVLLRKRVYSIMTWTYELHEYSVPRLFVVFRQDSLRWDYLNSSSNKFRPYMVC</sequence>
<organism evidence="1 2">
    <name type="scientific">Modicella reniformis</name>
    <dbReference type="NCBI Taxonomy" id="1440133"/>
    <lineage>
        <taxon>Eukaryota</taxon>
        <taxon>Fungi</taxon>
        <taxon>Fungi incertae sedis</taxon>
        <taxon>Mucoromycota</taxon>
        <taxon>Mortierellomycotina</taxon>
        <taxon>Mortierellomycetes</taxon>
        <taxon>Mortierellales</taxon>
        <taxon>Mortierellaceae</taxon>
        <taxon>Modicella</taxon>
    </lineage>
</organism>
<dbReference type="OrthoDB" id="2395959at2759"/>
<gene>
    <name evidence="1" type="ORF">BGZ65_012108</name>
</gene>